<dbReference type="AlphaFoldDB" id="G7UV09"/>
<feature type="chain" id="PRO_5003504422" description="Secreted protein" evidence="2">
    <location>
        <begin position="24"/>
        <end position="82"/>
    </location>
</feature>
<dbReference type="EMBL" id="CP003093">
    <property type="protein sequence ID" value="AER55088.1"/>
    <property type="molecule type" value="Genomic_DNA"/>
</dbReference>
<evidence type="ECO:0000313" key="3">
    <source>
        <dbReference type="EMBL" id="AER55088.1"/>
    </source>
</evidence>
<protein>
    <recommendedName>
        <fullName evidence="5">Secreted protein</fullName>
    </recommendedName>
</protein>
<evidence type="ECO:0008006" key="5">
    <source>
        <dbReference type="Google" id="ProtNLM"/>
    </source>
</evidence>
<gene>
    <name evidence="3" type="ordered locus">DSC_02175</name>
</gene>
<dbReference type="KEGG" id="psd:DSC_02175"/>
<accession>G7UV09</accession>
<dbReference type="STRING" id="1045855.DSC_02175"/>
<sequence>MCVMRLLSSALFFSLGLAIGTAASGPGGPVSPAAEPAGDRISASDPRRAPVEAIDPAPGAAQQACADLPSACSPDRQPPVRG</sequence>
<dbReference type="HOGENOM" id="CLU_2555775_0_0_6"/>
<dbReference type="Proteomes" id="UP000005870">
    <property type="component" value="Chromosome"/>
</dbReference>
<evidence type="ECO:0000313" key="4">
    <source>
        <dbReference type="Proteomes" id="UP000005870"/>
    </source>
</evidence>
<keyword evidence="4" id="KW-1185">Reference proteome</keyword>
<organism evidence="3 4">
    <name type="scientific">Pseudoxanthomonas spadix (strain BD-a59)</name>
    <dbReference type="NCBI Taxonomy" id="1045855"/>
    <lineage>
        <taxon>Bacteria</taxon>
        <taxon>Pseudomonadati</taxon>
        <taxon>Pseudomonadota</taxon>
        <taxon>Gammaproteobacteria</taxon>
        <taxon>Lysobacterales</taxon>
        <taxon>Lysobacteraceae</taxon>
        <taxon>Pseudoxanthomonas</taxon>
    </lineage>
</organism>
<name>G7UV09_PSEUP</name>
<reference evidence="3 4" key="1">
    <citation type="journal article" date="2012" name="J. Bacteriol.">
        <title>Complete Genome Sequence of the BTEX-Degrading Bacterium Pseudoxanthomonas spadix BD-a59.</title>
        <authorList>
            <person name="Lee S.H."/>
            <person name="Jin H.M."/>
            <person name="Lee H.J."/>
            <person name="Kim J.M."/>
            <person name="Jeon C.O."/>
        </authorList>
    </citation>
    <scope>NUCLEOTIDE SEQUENCE [LARGE SCALE GENOMIC DNA]</scope>
    <source>
        <strain evidence="3 4">BD-a59</strain>
    </source>
</reference>
<evidence type="ECO:0000256" key="1">
    <source>
        <dbReference type="SAM" id="MobiDB-lite"/>
    </source>
</evidence>
<proteinExistence type="predicted"/>
<feature type="region of interest" description="Disordered" evidence="1">
    <location>
        <begin position="24"/>
        <end position="82"/>
    </location>
</feature>
<feature type="signal peptide" evidence="2">
    <location>
        <begin position="1"/>
        <end position="23"/>
    </location>
</feature>
<keyword evidence="2" id="KW-0732">Signal</keyword>
<evidence type="ECO:0000256" key="2">
    <source>
        <dbReference type="SAM" id="SignalP"/>
    </source>
</evidence>